<evidence type="ECO:0000256" key="1">
    <source>
        <dbReference type="SAM" id="MobiDB-lite"/>
    </source>
</evidence>
<dbReference type="EMBL" id="HG994366">
    <property type="protein sequence ID" value="CAF1889614.1"/>
    <property type="molecule type" value="Genomic_DNA"/>
</dbReference>
<protein>
    <submittedName>
        <fullName evidence="2">(rape) hypothetical protein</fullName>
    </submittedName>
</protein>
<feature type="compositionally biased region" description="Basic and acidic residues" evidence="1">
    <location>
        <begin position="375"/>
        <end position="385"/>
    </location>
</feature>
<organism evidence="2">
    <name type="scientific">Brassica napus</name>
    <name type="common">Rape</name>
    <dbReference type="NCBI Taxonomy" id="3708"/>
    <lineage>
        <taxon>Eukaryota</taxon>
        <taxon>Viridiplantae</taxon>
        <taxon>Streptophyta</taxon>
        <taxon>Embryophyta</taxon>
        <taxon>Tracheophyta</taxon>
        <taxon>Spermatophyta</taxon>
        <taxon>Magnoliopsida</taxon>
        <taxon>eudicotyledons</taxon>
        <taxon>Gunneridae</taxon>
        <taxon>Pentapetalae</taxon>
        <taxon>rosids</taxon>
        <taxon>malvids</taxon>
        <taxon>Brassicales</taxon>
        <taxon>Brassicaceae</taxon>
        <taxon>Brassiceae</taxon>
        <taxon>Brassica</taxon>
    </lineage>
</organism>
<gene>
    <name evidence="2" type="ORF">DARMORV10_C02P11050.1</name>
</gene>
<dbReference type="Proteomes" id="UP001295469">
    <property type="component" value="Chromosome C02"/>
</dbReference>
<feature type="region of interest" description="Disordered" evidence="1">
    <location>
        <begin position="273"/>
        <end position="385"/>
    </location>
</feature>
<reference evidence="2" key="1">
    <citation type="submission" date="2021-01" db="EMBL/GenBank/DDBJ databases">
        <authorList>
            <consortium name="Genoscope - CEA"/>
            <person name="William W."/>
        </authorList>
    </citation>
    <scope>NUCLEOTIDE SEQUENCE</scope>
</reference>
<proteinExistence type="predicted"/>
<dbReference type="AlphaFoldDB" id="A0A816JW94"/>
<feature type="compositionally biased region" description="Low complexity" evidence="1">
    <location>
        <begin position="341"/>
        <end position="352"/>
    </location>
</feature>
<sequence>MIVIEFPVLTNTEHMLLQPVRGSLSDASGFSIPSITYTGDNSILSDAPEGSLMLSVDSSQECEPTDLTPAKRRGTVIDNLDETFDQNSVSRTLCSTRIKKEKTDKRPRSLVVLSPWGVEVGCLTRGEEEVCPEPVKRRCTWYMFTLESEDSTSLHNQESNKQVPPQRPLYCFRLADVIVSQAKTKIYKHLTLLGQPAAYPNEQEPSTQPISKLEFDFERNKSNKDDVRELIYREILEYHPQMLEEYKRGGDQLSFMYPSGVDQFKRQFSHLEENQGKPGAGAGGGRSTAMHRHHASLPRESGETAEESSDVERRAAAAVASTLESEEPDNGGGYSARSLMKSSSISGSKCIGVQSKTDKEDTIAEEGDGESVAELTERVASLRDS</sequence>
<name>A0A816JW94_BRANA</name>
<evidence type="ECO:0000313" key="2">
    <source>
        <dbReference type="EMBL" id="CAF1889614.1"/>
    </source>
</evidence>
<accession>A0A816JW94</accession>